<sequence length="96" mass="10802">MNHPVSGLAPGSQEGAGEGAQFGRPRFTREWIRLDRTQYQHVLRLVTPLIEKLGTNMRQPVSAGEQLMLTLRCLATVVSYSVLDTNYTRRMLSLKS</sequence>
<accession>A0A5B7KFI0</accession>
<dbReference type="AlphaFoldDB" id="A0A5B7KFI0"/>
<dbReference type="EMBL" id="VSRR010138982">
    <property type="protein sequence ID" value="MPD03998.1"/>
    <property type="molecule type" value="Genomic_DNA"/>
</dbReference>
<reference evidence="2 3" key="1">
    <citation type="submission" date="2019-05" db="EMBL/GenBank/DDBJ databases">
        <title>Another draft genome of Portunus trituberculatus and its Hox gene families provides insights of decapod evolution.</title>
        <authorList>
            <person name="Jeong J.-H."/>
            <person name="Song I."/>
            <person name="Kim S."/>
            <person name="Choi T."/>
            <person name="Kim D."/>
            <person name="Ryu S."/>
            <person name="Kim W."/>
        </authorList>
    </citation>
    <scope>NUCLEOTIDE SEQUENCE [LARGE SCALE GENOMIC DNA]</scope>
    <source>
        <tissue evidence="2">Muscle</tissue>
    </source>
</reference>
<dbReference type="Proteomes" id="UP000324222">
    <property type="component" value="Unassembled WGS sequence"/>
</dbReference>
<gene>
    <name evidence="2" type="ORF">E2C01_099663</name>
</gene>
<evidence type="ECO:0000313" key="3">
    <source>
        <dbReference type="Proteomes" id="UP000324222"/>
    </source>
</evidence>
<comment type="caution">
    <text evidence="2">The sequence shown here is derived from an EMBL/GenBank/DDBJ whole genome shotgun (WGS) entry which is preliminary data.</text>
</comment>
<keyword evidence="3" id="KW-1185">Reference proteome</keyword>
<evidence type="ECO:0000313" key="2">
    <source>
        <dbReference type="EMBL" id="MPD03998.1"/>
    </source>
</evidence>
<protein>
    <submittedName>
        <fullName evidence="2">Uncharacterized protein</fullName>
    </submittedName>
</protein>
<evidence type="ECO:0000256" key="1">
    <source>
        <dbReference type="SAM" id="MobiDB-lite"/>
    </source>
</evidence>
<proteinExistence type="predicted"/>
<feature type="region of interest" description="Disordered" evidence="1">
    <location>
        <begin position="1"/>
        <end position="22"/>
    </location>
</feature>
<dbReference type="OrthoDB" id="5971912at2759"/>
<name>A0A5B7KFI0_PORTR</name>
<organism evidence="2 3">
    <name type="scientific">Portunus trituberculatus</name>
    <name type="common">Swimming crab</name>
    <name type="synonym">Neptunus trituberculatus</name>
    <dbReference type="NCBI Taxonomy" id="210409"/>
    <lineage>
        <taxon>Eukaryota</taxon>
        <taxon>Metazoa</taxon>
        <taxon>Ecdysozoa</taxon>
        <taxon>Arthropoda</taxon>
        <taxon>Crustacea</taxon>
        <taxon>Multicrustacea</taxon>
        <taxon>Malacostraca</taxon>
        <taxon>Eumalacostraca</taxon>
        <taxon>Eucarida</taxon>
        <taxon>Decapoda</taxon>
        <taxon>Pleocyemata</taxon>
        <taxon>Brachyura</taxon>
        <taxon>Eubrachyura</taxon>
        <taxon>Portunoidea</taxon>
        <taxon>Portunidae</taxon>
        <taxon>Portuninae</taxon>
        <taxon>Portunus</taxon>
    </lineage>
</organism>